<dbReference type="Pfam" id="PF02743">
    <property type="entry name" value="dCache_1"/>
    <property type="match status" value="1"/>
</dbReference>
<dbReference type="InterPro" id="IPR035965">
    <property type="entry name" value="PAS-like_dom_sf"/>
</dbReference>
<evidence type="ECO:0000259" key="9">
    <source>
        <dbReference type="PROSITE" id="PS50885"/>
    </source>
</evidence>
<comment type="cofactor">
    <cofactor evidence="1">
        <name>Mg(2+)</name>
        <dbReference type="ChEBI" id="CHEBI:18420"/>
    </cofactor>
</comment>
<reference evidence="11 12" key="1">
    <citation type="submission" date="2018-07" db="EMBL/GenBank/DDBJ databases">
        <title>Halomonas montanilacus sp. nov., isolated from Lake Pengyan on Tibetan Plateau.</title>
        <authorList>
            <person name="Lu H."/>
            <person name="Xing P."/>
            <person name="Wu Q."/>
        </authorList>
    </citation>
    <scope>NUCLEOTIDE SEQUENCE [LARGE SCALE GENOMIC DNA]</scope>
    <source>
        <strain evidence="11 12">PYC7W</strain>
    </source>
</reference>
<evidence type="ECO:0000313" key="11">
    <source>
        <dbReference type="EMBL" id="RCV91836.1"/>
    </source>
</evidence>
<evidence type="ECO:0000256" key="6">
    <source>
        <dbReference type="ARBA" id="ARBA00023136"/>
    </source>
</evidence>
<dbReference type="AlphaFoldDB" id="A0A368U5Q1"/>
<dbReference type="InterPro" id="IPR029787">
    <property type="entry name" value="Nucleotide_cyclase"/>
</dbReference>
<evidence type="ECO:0000256" key="5">
    <source>
        <dbReference type="ARBA" id="ARBA00022989"/>
    </source>
</evidence>
<dbReference type="InterPro" id="IPR003660">
    <property type="entry name" value="HAMP_dom"/>
</dbReference>
<dbReference type="NCBIfam" id="TIGR00229">
    <property type="entry name" value="sensory_box"/>
    <property type="match status" value="1"/>
</dbReference>
<dbReference type="Gene3D" id="3.30.70.270">
    <property type="match status" value="1"/>
</dbReference>
<dbReference type="Gene3D" id="6.10.340.10">
    <property type="match status" value="1"/>
</dbReference>
<keyword evidence="6 7" id="KW-0472">Membrane</keyword>
<dbReference type="SUPFAM" id="SSF55073">
    <property type="entry name" value="Nucleotide cyclase"/>
    <property type="match status" value="1"/>
</dbReference>
<organism evidence="11 12">
    <name type="scientific">Billgrantia montanilacus</name>
    <dbReference type="NCBI Taxonomy" id="2282305"/>
    <lineage>
        <taxon>Bacteria</taxon>
        <taxon>Pseudomonadati</taxon>
        <taxon>Pseudomonadota</taxon>
        <taxon>Gammaproteobacteria</taxon>
        <taxon>Oceanospirillales</taxon>
        <taxon>Halomonadaceae</taxon>
        <taxon>Billgrantia</taxon>
    </lineage>
</organism>
<feature type="domain" description="PAS" evidence="8">
    <location>
        <begin position="361"/>
        <end position="431"/>
    </location>
</feature>
<dbReference type="PANTHER" id="PTHR46663:SF3">
    <property type="entry name" value="SLL0267 PROTEIN"/>
    <property type="match status" value="1"/>
</dbReference>
<dbReference type="PROSITE" id="PS50887">
    <property type="entry name" value="GGDEF"/>
    <property type="match status" value="1"/>
</dbReference>
<dbReference type="Proteomes" id="UP000252405">
    <property type="component" value="Unassembled WGS sequence"/>
</dbReference>
<evidence type="ECO:0000259" key="8">
    <source>
        <dbReference type="PROSITE" id="PS50112"/>
    </source>
</evidence>
<feature type="domain" description="GGDEF" evidence="10">
    <location>
        <begin position="517"/>
        <end position="650"/>
    </location>
</feature>
<dbReference type="InterPro" id="IPR000160">
    <property type="entry name" value="GGDEF_dom"/>
</dbReference>
<dbReference type="Pfam" id="PF00990">
    <property type="entry name" value="GGDEF"/>
    <property type="match status" value="1"/>
</dbReference>
<dbReference type="OrthoDB" id="8929028at2"/>
<keyword evidence="5 7" id="KW-1133">Transmembrane helix</keyword>
<dbReference type="NCBIfam" id="TIGR00254">
    <property type="entry name" value="GGDEF"/>
    <property type="match status" value="1"/>
</dbReference>
<dbReference type="GO" id="GO:0003824">
    <property type="term" value="F:catalytic activity"/>
    <property type="evidence" value="ECO:0007669"/>
    <property type="project" value="UniProtKB-ARBA"/>
</dbReference>
<keyword evidence="12" id="KW-1185">Reference proteome</keyword>
<evidence type="ECO:0000256" key="2">
    <source>
        <dbReference type="ARBA" id="ARBA00004651"/>
    </source>
</evidence>
<dbReference type="SMART" id="SM00267">
    <property type="entry name" value="GGDEF"/>
    <property type="match status" value="1"/>
</dbReference>
<feature type="domain" description="HAMP" evidence="9">
    <location>
        <begin position="304"/>
        <end position="356"/>
    </location>
</feature>
<dbReference type="PROSITE" id="PS50885">
    <property type="entry name" value="HAMP"/>
    <property type="match status" value="1"/>
</dbReference>
<comment type="caution">
    <text evidence="11">The sequence shown here is derived from an EMBL/GenBank/DDBJ whole genome shotgun (WGS) entry which is preliminary data.</text>
</comment>
<dbReference type="GO" id="GO:0005886">
    <property type="term" value="C:plasma membrane"/>
    <property type="evidence" value="ECO:0007669"/>
    <property type="project" value="UniProtKB-SubCell"/>
</dbReference>
<proteinExistence type="predicted"/>
<dbReference type="CDD" id="cd18774">
    <property type="entry name" value="PDC2_HK_sensor"/>
    <property type="match status" value="1"/>
</dbReference>
<dbReference type="InterPro" id="IPR043128">
    <property type="entry name" value="Rev_trsase/Diguanyl_cyclase"/>
</dbReference>
<evidence type="ECO:0000256" key="1">
    <source>
        <dbReference type="ARBA" id="ARBA00001946"/>
    </source>
</evidence>
<dbReference type="RefSeq" id="WP_114477287.1">
    <property type="nucleotide sequence ID" value="NZ_QPII01000001.1"/>
</dbReference>
<protein>
    <submittedName>
        <fullName evidence="11">Diguanylate cyclase</fullName>
    </submittedName>
</protein>
<name>A0A368U5Q1_9GAMM</name>
<dbReference type="SUPFAM" id="SSF55785">
    <property type="entry name" value="PYP-like sensor domain (PAS domain)"/>
    <property type="match status" value="1"/>
</dbReference>
<dbReference type="CDD" id="cd00130">
    <property type="entry name" value="PAS"/>
    <property type="match status" value="1"/>
</dbReference>
<dbReference type="GO" id="GO:0007165">
    <property type="term" value="P:signal transduction"/>
    <property type="evidence" value="ECO:0007669"/>
    <property type="project" value="InterPro"/>
</dbReference>
<dbReference type="InterPro" id="IPR052163">
    <property type="entry name" value="DGC-Regulatory_Protein"/>
</dbReference>
<dbReference type="InterPro" id="IPR000014">
    <property type="entry name" value="PAS"/>
</dbReference>
<dbReference type="CDD" id="cd01949">
    <property type="entry name" value="GGDEF"/>
    <property type="match status" value="1"/>
</dbReference>
<accession>A0A368U5Q1</accession>
<dbReference type="InterPro" id="IPR013767">
    <property type="entry name" value="PAS_fold"/>
</dbReference>
<dbReference type="SMART" id="SM00091">
    <property type="entry name" value="PAS"/>
    <property type="match status" value="1"/>
</dbReference>
<dbReference type="EMBL" id="QPII01000001">
    <property type="protein sequence ID" value="RCV91836.1"/>
    <property type="molecule type" value="Genomic_DNA"/>
</dbReference>
<gene>
    <name evidence="11" type="ORF">DU505_01865</name>
</gene>
<keyword evidence="3" id="KW-1003">Cell membrane</keyword>
<keyword evidence="4 7" id="KW-0812">Transmembrane</keyword>
<comment type="subcellular location">
    <subcellularLocation>
        <location evidence="2">Cell membrane</location>
        <topology evidence="2">Multi-pass membrane protein</topology>
    </subcellularLocation>
</comment>
<dbReference type="PANTHER" id="PTHR46663">
    <property type="entry name" value="DIGUANYLATE CYCLASE DGCT-RELATED"/>
    <property type="match status" value="1"/>
</dbReference>
<evidence type="ECO:0000313" key="12">
    <source>
        <dbReference type="Proteomes" id="UP000252405"/>
    </source>
</evidence>
<feature type="transmembrane region" description="Helical" evidence="7">
    <location>
        <begin position="286"/>
        <end position="310"/>
    </location>
</feature>
<dbReference type="InterPro" id="IPR033479">
    <property type="entry name" value="dCache_1"/>
</dbReference>
<evidence type="ECO:0000256" key="7">
    <source>
        <dbReference type="SAM" id="Phobius"/>
    </source>
</evidence>
<dbReference type="Pfam" id="PF00989">
    <property type="entry name" value="PAS"/>
    <property type="match status" value="1"/>
</dbReference>
<evidence type="ECO:0000256" key="3">
    <source>
        <dbReference type="ARBA" id="ARBA00022475"/>
    </source>
</evidence>
<dbReference type="FunFam" id="3.30.70.270:FF:000001">
    <property type="entry name" value="Diguanylate cyclase domain protein"/>
    <property type="match status" value="1"/>
</dbReference>
<sequence length="660" mass="73958">MTGWLLSTLRSRLLLGVSLGWLVLVAALLAYSHLSGGALAQRENLTHLEYEAQLIAKQLERSIHVRQQALARLRPSLVLNDSELFTQLQRQEGLLALFDRLMVFDAQGEPVAAWPPFEHGGPNIATRDYFKHVRGFRRPHVSEPYVGGETGIQQVMVIEPLLDDEGRFLGILGGNASLHDGASFLNLRSQRIGEDGHVVLATAQGQIISHPDPSYLMQAVPAADRLPLLDRALYGWEGSGTGEQLDGKPGLMAFRQVWSANWVVGVFLPVSQAQAPIQRYATQLRWVGLATVALMLPLLWWLLGLGLAPLHRLERQIERVGRGDARRLKLHTTMRELHQVAEAFNRLEDQRRDALASREAREAFLQAVLASSPVGMFLADMKGRINYVNPALEAISGFNVAASRTSEWVRRVHPDDRPAFIEQWRSTLEEGADHHLQYRFQRDEEQLWLEAQVSRVELGDTALGFVGMIQDITERHERETRQLWEAEHDPLTGCLNRRGFENRLEEACTLQRRVSDQILSLIMMDLDHFKPVNDTAGHAAGDELLRRIGRLLQEAVRQQDAVARLGGDEFAVLLPACPIERASDIAERIRQGIEALEFQTDGHVFRVTASIGVSSMDEEDRDGGPLVKRADRASYRAKHKGRNRVVVQAGLSEVVEAGRD</sequence>
<evidence type="ECO:0000256" key="4">
    <source>
        <dbReference type="ARBA" id="ARBA00022692"/>
    </source>
</evidence>
<dbReference type="Gene3D" id="3.30.450.20">
    <property type="entry name" value="PAS domain"/>
    <property type="match status" value="2"/>
</dbReference>
<dbReference type="PROSITE" id="PS50112">
    <property type="entry name" value="PAS"/>
    <property type="match status" value="1"/>
</dbReference>
<evidence type="ECO:0000259" key="10">
    <source>
        <dbReference type="PROSITE" id="PS50887"/>
    </source>
</evidence>
<dbReference type="CDD" id="cd06225">
    <property type="entry name" value="HAMP"/>
    <property type="match status" value="1"/>
</dbReference>
<dbReference type="GO" id="GO:0006355">
    <property type="term" value="P:regulation of DNA-templated transcription"/>
    <property type="evidence" value="ECO:0007669"/>
    <property type="project" value="InterPro"/>
</dbReference>
<dbReference type="CDD" id="cd12914">
    <property type="entry name" value="PDC1_DGC_like"/>
    <property type="match status" value="1"/>
</dbReference>